<keyword evidence="5" id="KW-1185">Reference proteome</keyword>
<keyword evidence="2" id="KW-0472">Membrane</keyword>
<dbReference type="RefSeq" id="WP_264797452.1">
    <property type="nucleotide sequence ID" value="NZ_BRVS01000031.1"/>
</dbReference>
<proteinExistence type="predicted"/>
<dbReference type="Pfam" id="PF13845">
    <property type="entry name" value="Septum_form"/>
    <property type="match status" value="1"/>
</dbReference>
<keyword evidence="2" id="KW-0812">Transmembrane</keyword>
<organism evidence="4 5">
    <name type="scientific">Arthrobacter mangrovi</name>
    <dbReference type="NCBI Taxonomy" id="2966350"/>
    <lineage>
        <taxon>Bacteria</taxon>
        <taxon>Bacillati</taxon>
        <taxon>Actinomycetota</taxon>
        <taxon>Actinomycetes</taxon>
        <taxon>Micrococcales</taxon>
        <taxon>Micrococcaceae</taxon>
        <taxon>Arthrobacter</taxon>
    </lineage>
</organism>
<reference evidence="4 5" key="1">
    <citation type="journal article" date="2023" name="Int. J. Syst. Evol. Microbiol.">
        <title>Arthrobacter mangrovi sp. nov., an actinobacterium isolated from the rhizosphere of a mangrove.</title>
        <authorList>
            <person name="Hamada M."/>
            <person name="Saitou S."/>
            <person name="Enomoto N."/>
            <person name="Nanri K."/>
            <person name="Hidaka K."/>
            <person name="Miura T."/>
            <person name="Tamura T."/>
        </authorList>
    </citation>
    <scope>NUCLEOTIDE SEQUENCE [LARGE SCALE GENOMIC DNA]</scope>
    <source>
        <strain evidence="4 5">NBRC 112813</strain>
    </source>
</reference>
<protein>
    <recommendedName>
        <fullName evidence="3">Septum formation-related domain-containing protein</fullName>
    </recommendedName>
</protein>
<dbReference type="Proteomes" id="UP001209654">
    <property type="component" value="Unassembled WGS sequence"/>
</dbReference>
<sequence>MSEQDKKPEGNGTPPAPGSAAGPGSEPSRTPPSRWEKGAGDAAGASKQGSWFSAGPPPADKPGVGKPAVGKPAAGSGDEGRPALKPLLLIGAGILAAIIIIVVIIVSLANRGTEPGSPAASSAAGAEATPGADGVIAENVTPFDFKSGQCFIDFKAATQNATVVTCETPHAAQLVGTYFYKEADKFPGKDALNVQAEKFCGAVELNEKAADYPALRNSYGLPSEGTWQEGDRRIDCFVVSDKGNAIKASLID</sequence>
<comment type="caution">
    <text evidence="4">The sequence shown here is derived from an EMBL/GenBank/DDBJ whole genome shotgun (WGS) entry which is preliminary data.</text>
</comment>
<feature type="domain" description="Septum formation-related" evidence="3">
    <location>
        <begin position="144"/>
        <end position="236"/>
    </location>
</feature>
<evidence type="ECO:0000259" key="3">
    <source>
        <dbReference type="Pfam" id="PF13845"/>
    </source>
</evidence>
<feature type="region of interest" description="Disordered" evidence="1">
    <location>
        <begin position="1"/>
        <end position="80"/>
    </location>
</feature>
<dbReference type="EMBL" id="BRVS01000031">
    <property type="protein sequence ID" value="GLB69357.1"/>
    <property type="molecule type" value="Genomic_DNA"/>
</dbReference>
<accession>A0ABQ5MZE3</accession>
<evidence type="ECO:0000256" key="2">
    <source>
        <dbReference type="SAM" id="Phobius"/>
    </source>
</evidence>
<dbReference type="InterPro" id="IPR026004">
    <property type="entry name" value="Septum_form"/>
</dbReference>
<keyword evidence="2" id="KW-1133">Transmembrane helix</keyword>
<name>A0ABQ5MZE3_9MICC</name>
<feature type="compositionally biased region" description="Low complexity" evidence="1">
    <location>
        <begin position="18"/>
        <end position="28"/>
    </location>
</feature>
<gene>
    <name evidence="4" type="ORF">AHIS1636_38000</name>
</gene>
<evidence type="ECO:0000256" key="1">
    <source>
        <dbReference type="SAM" id="MobiDB-lite"/>
    </source>
</evidence>
<feature type="transmembrane region" description="Helical" evidence="2">
    <location>
        <begin position="87"/>
        <end position="109"/>
    </location>
</feature>
<evidence type="ECO:0000313" key="5">
    <source>
        <dbReference type="Proteomes" id="UP001209654"/>
    </source>
</evidence>
<evidence type="ECO:0000313" key="4">
    <source>
        <dbReference type="EMBL" id="GLB69357.1"/>
    </source>
</evidence>